<dbReference type="PRINTS" id="PR00955">
    <property type="entry name" value="FLGMOTORFLIM"/>
</dbReference>
<dbReference type="Pfam" id="PF02154">
    <property type="entry name" value="FliM"/>
    <property type="match status" value="1"/>
</dbReference>
<dbReference type="InterPro" id="IPR001543">
    <property type="entry name" value="FliN-like_C"/>
</dbReference>
<dbReference type="EMBL" id="JBHUDE010000040">
    <property type="protein sequence ID" value="MFD1607699.1"/>
    <property type="molecule type" value="Genomic_DNA"/>
</dbReference>
<evidence type="ECO:0000256" key="2">
    <source>
        <dbReference type="ARBA" id="ARBA00004202"/>
    </source>
</evidence>
<evidence type="ECO:0000256" key="10">
    <source>
        <dbReference type="NCBIfam" id="TIGR01397"/>
    </source>
</evidence>
<keyword evidence="7" id="KW-0283">Flagellar rotation</keyword>
<dbReference type="PIRSF" id="PIRSF002888">
    <property type="entry name" value="FliM"/>
    <property type="match status" value="1"/>
</dbReference>
<sequence>MEEILSQNEIDVLLSAITSGEMDAEELKKEEEEKKIRVYDFKRALRFSKDQIRSISRIHENYARMLTTFLSSQLRTYVHIGVESVDQVPYEEFIRSISSLTVLNIYSMSPLKGSMVIEINPNVAYALLDRILGGKGTSVTKTESLTEIEKILLNQIFEKATGTLKEAWSSLVDVSPVLEEFEENPQFIQMVAPNDTVVVVSMSAEIGEASGMINLCIPHTLLEPIIPKLSAHYWMDNTTDERDEEAFQKLSSNLQTTKVDVQAILGETRITINEFLKLGINDVVSLEQQIGDPLTLTINQEPKFYVQPGQLKKKIAVQILEEIEKGVNTHE</sequence>
<dbReference type="Proteomes" id="UP001597221">
    <property type="component" value="Unassembled WGS sequence"/>
</dbReference>
<feature type="domain" description="Flagellar motor switch protein FliN-like C-terminal" evidence="11">
    <location>
        <begin position="253"/>
        <end position="323"/>
    </location>
</feature>
<evidence type="ECO:0000313" key="13">
    <source>
        <dbReference type="Proteomes" id="UP001597221"/>
    </source>
</evidence>
<keyword evidence="12" id="KW-0966">Cell projection</keyword>
<evidence type="ECO:0000256" key="5">
    <source>
        <dbReference type="ARBA" id="ARBA00022475"/>
    </source>
</evidence>
<comment type="caution">
    <text evidence="12">The sequence shown here is derived from an EMBL/GenBank/DDBJ whole genome shotgun (WGS) entry which is preliminary data.</text>
</comment>
<organism evidence="12 13">
    <name type="scientific">Oceanobacillus luteolus</name>
    <dbReference type="NCBI Taxonomy" id="1274358"/>
    <lineage>
        <taxon>Bacteria</taxon>
        <taxon>Bacillati</taxon>
        <taxon>Bacillota</taxon>
        <taxon>Bacilli</taxon>
        <taxon>Bacillales</taxon>
        <taxon>Bacillaceae</taxon>
        <taxon>Oceanobacillus</taxon>
    </lineage>
</organism>
<dbReference type="CDD" id="cd17908">
    <property type="entry name" value="FliM"/>
    <property type="match status" value="1"/>
</dbReference>
<dbReference type="PANTHER" id="PTHR30034">
    <property type="entry name" value="FLAGELLAR MOTOR SWITCH PROTEIN FLIM"/>
    <property type="match status" value="1"/>
</dbReference>
<dbReference type="Gene3D" id="3.40.1550.10">
    <property type="entry name" value="CheC-like"/>
    <property type="match status" value="1"/>
</dbReference>
<dbReference type="Gene3D" id="2.30.330.10">
    <property type="entry name" value="SpoA-like"/>
    <property type="match status" value="1"/>
</dbReference>
<dbReference type="InterPro" id="IPR036429">
    <property type="entry name" value="SpoA-like_sf"/>
</dbReference>
<evidence type="ECO:0000256" key="3">
    <source>
        <dbReference type="ARBA" id="ARBA00011049"/>
    </source>
</evidence>
<keyword evidence="9" id="KW-0975">Bacterial flagellum</keyword>
<dbReference type="NCBIfam" id="TIGR01397">
    <property type="entry name" value="fliM_switch"/>
    <property type="match status" value="1"/>
</dbReference>
<comment type="similarity">
    <text evidence="3">Belongs to the FliM family.</text>
</comment>
<keyword evidence="13" id="KW-1185">Reference proteome</keyword>
<protein>
    <recommendedName>
        <fullName evidence="4 10">Flagellar motor switch protein FliM</fullName>
    </recommendedName>
</protein>
<evidence type="ECO:0000313" key="12">
    <source>
        <dbReference type="EMBL" id="MFD1607699.1"/>
    </source>
</evidence>
<accession>A0ABW4HSD1</accession>
<dbReference type="SUPFAM" id="SSF103039">
    <property type="entry name" value="CheC-like"/>
    <property type="match status" value="1"/>
</dbReference>
<dbReference type="Pfam" id="PF01052">
    <property type="entry name" value="FliMN_C"/>
    <property type="match status" value="1"/>
</dbReference>
<name>A0ABW4HSD1_9BACI</name>
<reference evidence="13" key="1">
    <citation type="journal article" date="2019" name="Int. J. Syst. Evol. Microbiol.">
        <title>The Global Catalogue of Microorganisms (GCM) 10K type strain sequencing project: providing services to taxonomists for standard genome sequencing and annotation.</title>
        <authorList>
            <consortium name="The Broad Institute Genomics Platform"/>
            <consortium name="The Broad Institute Genome Sequencing Center for Infectious Disease"/>
            <person name="Wu L."/>
            <person name="Ma J."/>
        </authorList>
    </citation>
    <scope>NUCLEOTIDE SEQUENCE [LARGE SCALE GENOMIC DNA]</scope>
    <source>
        <strain evidence="13">CGMCC 1.12376</strain>
    </source>
</reference>
<evidence type="ECO:0000256" key="7">
    <source>
        <dbReference type="ARBA" id="ARBA00022779"/>
    </source>
</evidence>
<keyword evidence="12" id="KW-0969">Cilium</keyword>
<dbReference type="RefSeq" id="WP_251510753.1">
    <property type="nucleotide sequence ID" value="NZ_JAMBON010000001.1"/>
</dbReference>
<evidence type="ECO:0000256" key="6">
    <source>
        <dbReference type="ARBA" id="ARBA00022500"/>
    </source>
</evidence>
<evidence type="ECO:0000256" key="1">
    <source>
        <dbReference type="ARBA" id="ARBA00004117"/>
    </source>
</evidence>
<evidence type="ECO:0000259" key="11">
    <source>
        <dbReference type="Pfam" id="PF01052"/>
    </source>
</evidence>
<evidence type="ECO:0000256" key="8">
    <source>
        <dbReference type="ARBA" id="ARBA00023136"/>
    </source>
</evidence>
<dbReference type="InterPro" id="IPR001689">
    <property type="entry name" value="Flag_FliM"/>
</dbReference>
<proteinExistence type="inferred from homology"/>
<dbReference type="SUPFAM" id="SSF101801">
    <property type="entry name" value="Surface presentation of antigens (SPOA)"/>
    <property type="match status" value="1"/>
</dbReference>
<keyword evidence="8" id="KW-0472">Membrane</keyword>
<comment type="subcellular location">
    <subcellularLocation>
        <location evidence="1">Bacterial flagellum basal body</location>
    </subcellularLocation>
    <subcellularLocation>
        <location evidence="2">Cell membrane</location>
        <topology evidence="2">Peripheral membrane protein</topology>
    </subcellularLocation>
</comment>
<keyword evidence="12" id="KW-0282">Flagellum</keyword>
<dbReference type="InterPro" id="IPR028976">
    <property type="entry name" value="CheC-like_sf"/>
</dbReference>
<gene>
    <name evidence="12" type="primary">fliM</name>
    <name evidence="12" type="ORF">ACFSBH_08540</name>
</gene>
<keyword evidence="5" id="KW-1003">Cell membrane</keyword>
<dbReference type="PANTHER" id="PTHR30034:SF6">
    <property type="entry name" value="YOP PROTEINS TRANSLOCATION PROTEIN Q"/>
    <property type="match status" value="1"/>
</dbReference>
<evidence type="ECO:0000256" key="9">
    <source>
        <dbReference type="ARBA" id="ARBA00023143"/>
    </source>
</evidence>
<keyword evidence="6" id="KW-0145">Chemotaxis</keyword>
<evidence type="ECO:0000256" key="4">
    <source>
        <dbReference type="ARBA" id="ARBA00021898"/>
    </source>
</evidence>